<evidence type="ECO:0000313" key="1">
    <source>
        <dbReference type="EMBL" id="KAK8243720.1"/>
    </source>
</evidence>
<gene>
    <name evidence="1" type="ORF">HDK90DRAFT_545901</name>
</gene>
<organism evidence="1 2">
    <name type="scientific">Phyllosticta capitalensis</name>
    <dbReference type="NCBI Taxonomy" id="121624"/>
    <lineage>
        <taxon>Eukaryota</taxon>
        <taxon>Fungi</taxon>
        <taxon>Dikarya</taxon>
        <taxon>Ascomycota</taxon>
        <taxon>Pezizomycotina</taxon>
        <taxon>Dothideomycetes</taxon>
        <taxon>Dothideomycetes incertae sedis</taxon>
        <taxon>Botryosphaeriales</taxon>
        <taxon>Phyllostictaceae</taxon>
        <taxon>Phyllosticta</taxon>
    </lineage>
</organism>
<accession>A0ABR1YYV8</accession>
<dbReference type="EMBL" id="JBBWRZ010000002">
    <property type="protein sequence ID" value="KAK8243720.1"/>
    <property type="molecule type" value="Genomic_DNA"/>
</dbReference>
<sequence>MFPESCIALSEVQCRHRMYRERFRADAVFFRCQAVRSEERHKSATHPSAPRLAAIRDSRRRRPLKPGILRHGLGVRPDFKLEIAEEEESVVSVDDSAIDLSADSPTIENGPNEAQELDWREGTLVDLDGNLRTSYLLTRSKKRQAAIFADLGTIETLQARFPNVTDAQLAANISAFHSIWKETIDAVTALCELYRETGVRAGVASFFTAMQLQAHMETFVKQTLGWIPLDVQFIIGSPGWKVQNLKKANPTSTTSAGMYVDLLQAKNETKAYTGSTKCFASRWGLYEDVVRNRKAYSKTSEHEKALATGKFRGDKAGIERKTEKINATSTRSASVYVDILKSKATVNSLKKHRLQTDDVLMSIS</sequence>
<keyword evidence="2" id="KW-1185">Reference proteome</keyword>
<proteinExistence type="predicted"/>
<protein>
    <submittedName>
        <fullName evidence="1">Uncharacterized protein</fullName>
    </submittedName>
</protein>
<comment type="caution">
    <text evidence="1">The sequence shown here is derived from an EMBL/GenBank/DDBJ whole genome shotgun (WGS) entry which is preliminary data.</text>
</comment>
<name>A0ABR1YYV8_9PEZI</name>
<reference evidence="1 2" key="1">
    <citation type="submission" date="2024-04" db="EMBL/GenBank/DDBJ databases">
        <title>Phyllosticta paracitricarpa is synonymous to the EU quarantine fungus P. citricarpa based on phylogenomic analyses.</title>
        <authorList>
            <consortium name="Lawrence Berkeley National Laboratory"/>
            <person name="Van Ingen-Buijs V.A."/>
            <person name="Van Westerhoven A.C."/>
            <person name="Haridas S."/>
            <person name="Skiadas P."/>
            <person name="Martin F."/>
            <person name="Groenewald J.Z."/>
            <person name="Crous P.W."/>
            <person name="Seidl M.F."/>
        </authorList>
    </citation>
    <scope>NUCLEOTIDE SEQUENCE [LARGE SCALE GENOMIC DNA]</scope>
    <source>
        <strain evidence="1 2">CBS 123374</strain>
    </source>
</reference>
<evidence type="ECO:0000313" key="2">
    <source>
        <dbReference type="Proteomes" id="UP001492380"/>
    </source>
</evidence>
<dbReference type="Proteomes" id="UP001492380">
    <property type="component" value="Unassembled WGS sequence"/>
</dbReference>